<dbReference type="EMBL" id="JADGJW010000066">
    <property type="protein sequence ID" value="KAJ3225266.1"/>
    <property type="molecule type" value="Genomic_DNA"/>
</dbReference>
<accession>A0AAD5U5P5</accession>
<reference evidence="1" key="1">
    <citation type="submission" date="2020-05" db="EMBL/GenBank/DDBJ databases">
        <title>Phylogenomic resolution of chytrid fungi.</title>
        <authorList>
            <person name="Stajich J.E."/>
            <person name="Amses K."/>
            <person name="Simmons R."/>
            <person name="Seto K."/>
            <person name="Myers J."/>
            <person name="Bonds A."/>
            <person name="Quandt C.A."/>
            <person name="Barry K."/>
            <person name="Liu P."/>
            <person name="Grigoriev I."/>
            <person name="Longcore J.E."/>
            <person name="James T.Y."/>
        </authorList>
    </citation>
    <scope>NUCLEOTIDE SEQUENCE</scope>
    <source>
        <strain evidence="1">JEL0476</strain>
    </source>
</reference>
<gene>
    <name evidence="1" type="ORF">HK099_007092</name>
</gene>
<keyword evidence="2" id="KW-1185">Reference proteome</keyword>
<organism evidence="1 2">
    <name type="scientific">Clydaea vesicula</name>
    <dbReference type="NCBI Taxonomy" id="447962"/>
    <lineage>
        <taxon>Eukaryota</taxon>
        <taxon>Fungi</taxon>
        <taxon>Fungi incertae sedis</taxon>
        <taxon>Chytridiomycota</taxon>
        <taxon>Chytridiomycota incertae sedis</taxon>
        <taxon>Chytridiomycetes</taxon>
        <taxon>Lobulomycetales</taxon>
        <taxon>Lobulomycetaceae</taxon>
        <taxon>Clydaea</taxon>
    </lineage>
</organism>
<protein>
    <submittedName>
        <fullName evidence="1">Uncharacterized protein</fullName>
    </submittedName>
</protein>
<name>A0AAD5U5P5_9FUNG</name>
<evidence type="ECO:0000313" key="1">
    <source>
        <dbReference type="EMBL" id="KAJ3225266.1"/>
    </source>
</evidence>
<comment type="caution">
    <text evidence="1">The sequence shown here is derived from an EMBL/GenBank/DDBJ whole genome shotgun (WGS) entry which is preliminary data.</text>
</comment>
<proteinExistence type="predicted"/>
<dbReference type="Proteomes" id="UP001211065">
    <property type="component" value="Unassembled WGS sequence"/>
</dbReference>
<sequence length="801" mass="93693">MISTGTASALKISLEAFEYISLLVATKYKPLYSTFNCNSNSKFSKQEGVVIRCLRILSVDSTLYIPSTLLFTKQYDRQNFPLLKITIEAFRSIIDLTSKMKEAKGGLAPLVAVEFFFNCVESGFIKINRDSNVAAVFGVWEALIALPLQPDEYSDYLMFLMSKVSFKKNGERCLPLKNIAAIKSLAFMDINAVYQLLSVKVKEKRWHKPDLEVHYKIFNHYYLKRDYDNLGIFYDILERKILPNETLLFKKKMYTKLVKKFLQQGDSDGLWQFLEFFVISDDDFSNPVVNLKFFQLVIINLCSKAKFITPDPRVQRILDPKNYDFNEVEYQELNKTNVTSTISRIEIILRLMISRNYMPTADVKTISMLSQVCVMLGLHDLSKEWLSYVPSLSLRKIIHFMNLMKKHYELHKTVIKLNNFLSAKNLQSKKFKKKNYSSMSEILADKKELENIIDNQLNKILICYGVNNSLLRCLIEHYCLRNLNAVAELLLDRVSCPDKPNYAFFNKDFQVSVKDVDYDADEFALLESRIPRHIKFQATKFDSMSLFPLIINYVQKGKISFSNDLFNLLADIEVRPNVFAISKFFSILTFKHHNDLTELCKFWNAEANKPFYMENFLQHPYILCLLLKSFTHYRNQISNSKRNSESREVVTTLSEISAYNSNSIQVVQNFNQLFKVHGLSTVESNVLLLERCLILLKDSSEFVEMVYNVWIKKRTGDLEFICAPDFRALTTLFSIYFQKMLRLEKERKKRFYEIKEGVYYFLKCKGILHKINEHEFHYNEYFLTGVLKFNGYTLEDFNATY</sequence>
<dbReference type="AlphaFoldDB" id="A0AAD5U5P5"/>
<evidence type="ECO:0000313" key="2">
    <source>
        <dbReference type="Proteomes" id="UP001211065"/>
    </source>
</evidence>